<feature type="coiled-coil region" evidence="1">
    <location>
        <begin position="50"/>
        <end position="119"/>
    </location>
</feature>
<protein>
    <submittedName>
        <fullName evidence="3">Uncharacterized protein</fullName>
    </submittedName>
</protein>
<dbReference type="AlphaFoldDB" id="A0A9D4LPA9"/>
<feature type="compositionally biased region" description="Polar residues" evidence="2">
    <location>
        <begin position="636"/>
        <end position="646"/>
    </location>
</feature>
<reference evidence="3" key="2">
    <citation type="submission" date="2020-11" db="EMBL/GenBank/DDBJ databases">
        <authorList>
            <person name="McCartney M.A."/>
            <person name="Auch B."/>
            <person name="Kono T."/>
            <person name="Mallez S."/>
            <person name="Becker A."/>
            <person name="Gohl D.M."/>
            <person name="Silverstein K.A.T."/>
            <person name="Koren S."/>
            <person name="Bechman K.B."/>
            <person name="Herman A."/>
            <person name="Abrahante J.E."/>
            <person name="Garbe J."/>
        </authorList>
    </citation>
    <scope>NUCLEOTIDE SEQUENCE</scope>
    <source>
        <strain evidence="3">Duluth1</strain>
        <tissue evidence="3">Whole animal</tissue>
    </source>
</reference>
<reference evidence="3" key="1">
    <citation type="journal article" date="2019" name="bioRxiv">
        <title>The Genome of the Zebra Mussel, Dreissena polymorpha: A Resource for Invasive Species Research.</title>
        <authorList>
            <person name="McCartney M.A."/>
            <person name="Auch B."/>
            <person name="Kono T."/>
            <person name="Mallez S."/>
            <person name="Zhang Y."/>
            <person name="Obille A."/>
            <person name="Becker A."/>
            <person name="Abrahante J.E."/>
            <person name="Garbe J."/>
            <person name="Badalamenti J.P."/>
            <person name="Herman A."/>
            <person name="Mangelson H."/>
            <person name="Liachko I."/>
            <person name="Sullivan S."/>
            <person name="Sone E.D."/>
            <person name="Koren S."/>
            <person name="Silverstein K.A.T."/>
            <person name="Beckman K.B."/>
            <person name="Gohl D.M."/>
        </authorList>
    </citation>
    <scope>NUCLEOTIDE SEQUENCE</scope>
    <source>
        <strain evidence="3">Duluth1</strain>
        <tissue evidence="3">Whole animal</tissue>
    </source>
</reference>
<feature type="compositionally biased region" description="Low complexity" evidence="2">
    <location>
        <begin position="278"/>
        <end position="294"/>
    </location>
</feature>
<feature type="region of interest" description="Disordered" evidence="2">
    <location>
        <begin position="419"/>
        <end position="456"/>
    </location>
</feature>
<organism evidence="3 4">
    <name type="scientific">Dreissena polymorpha</name>
    <name type="common">Zebra mussel</name>
    <name type="synonym">Mytilus polymorpha</name>
    <dbReference type="NCBI Taxonomy" id="45954"/>
    <lineage>
        <taxon>Eukaryota</taxon>
        <taxon>Metazoa</taxon>
        <taxon>Spiralia</taxon>
        <taxon>Lophotrochozoa</taxon>
        <taxon>Mollusca</taxon>
        <taxon>Bivalvia</taxon>
        <taxon>Autobranchia</taxon>
        <taxon>Heteroconchia</taxon>
        <taxon>Euheterodonta</taxon>
        <taxon>Imparidentia</taxon>
        <taxon>Neoheterodontei</taxon>
        <taxon>Myida</taxon>
        <taxon>Dreissenoidea</taxon>
        <taxon>Dreissenidae</taxon>
        <taxon>Dreissena</taxon>
    </lineage>
</organism>
<dbReference type="Proteomes" id="UP000828390">
    <property type="component" value="Unassembled WGS sequence"/>
</dbReference>
<keyword evidence="4" id="KW-1185">Reference proteome</keyword>
<dbReference type="EMBL" id="JAIWYP010000002">
    <property type="protein sequence ID" value="KAH3861369.1"/>
    <property type="molecule type" value="Genomic_DNA"/>
</dbReference>
<evidence type="ECO:0000313" key="3">
    <source>
        <dbReference type="EMBL" id="KAH3861369.1"/>
    </source>
</evidence>
<comment type="caution">
    <text evidence="3">The sequence shown here is derived from an EMBL/GenBank/DDBJ whole genome shotgun (WGS) entry which is preliminary data.</text>
</comment>
<feature type="compositionally biased region" description="Polar residues" evidence="2">
    <location>
        <begin position="298"/>
        <end position="310"/>
    </location>
</feature>
<feature type="region of interest" description="Disordered" evidence="2">
    <location>
        <begin position="127"/>
        <end position="403"/>
    </location>
</feature>
<feature type="non-terminal residue" evidence="3">
    <location>
        <position position="1"/>
    </location>
</feature>
<feature type="compositionally biased region" description="Polar residues" evidence="2">
    <location>
        <begin position="319"/>
        <end position="335"/>
    </location>
</feature>
<evidence type="ECO:0000313" key="4">
    <source>
        <dbReference type="Proteomes" id="UP000828390"/>
    </source>
</evidence>
<feature type="region of interest" description="Disordered" evidence="2">
    <location>
        <begin position="621"/>
        <end position="646"/>
    </location>
</feature>
<keyword evidence="1" id="KW-0175">Coiled coil</keyword>
<name>A0A9D4LPA9_DREPO</name>
<sequence length="681" mass="74062">MERPLTLKSGLGLQSNYSVHHRSDILLEEQIETVKKNQLDLKKALSDLDVARTTEDIERLRNEVQEARDKTEKSMLVFQVLTKVNAELQFARNELEEALEKQEGDINEARKRVMWLEDRMGLLCGKARLRGQPYQKPKKSHRSPDRSAFHSRLGTATDSDSEGEGGYMPGPQRMGRNGSIAYKSDTTHRAGVISPSESGSDCPAYPQQARHGMADTPSSDGGSFVMPHQQFGAPGRGQGPGMGDSDSDSDSSGPPPALHAMHGFPPISGPIVSHKVVSESPHSHSTQSGSSPEPYGGTSLTKAQGGQKQVTRPHGDSPVSDSYQSAGSVSRSGSEYSGKGPAGTADPCPGPGGDQGYAVSQAFAVPQGCAVPQRETSEGSEAPESPHTEEADTSAGQVIDQKEAAPAVAMVHLSLPNETAGIEREKSEISVHSVASERSEVSERSESPYSEYSQNTQDPTFITEVPKEKSVTIMTPKQGRRVKELTALTNTSAGAGDQLEVDKSRDYWLSEHHRFEYSEHSEALLEINPLSYHNVGLAVPGTFLEKPSRSFEVLPWRSRRRGSEVNDIHKIALDKLAGRVHHLYDKFYEAALLSVRPTQTAETYRESTMLANIENAREGVRSVTPTDSRPGMVTAPPTTADGTSRPQTVAVEMKPIQYRPGLMVYHPKPIPPPEVLPLTRI</sequence>
<gene>
    <name evidence="3" type="ORF">DPMN_024296</name>
</gene>
<accession>A0A9D4LPA9</accession>
<evidence type="ECO:0000256" key="1">
    <source>
        <dbReference type="SAM" id="Coils"/>
    </source>
</evidence>
<evidence type="ECO:0000256" key="2">
    <source>
        <dbReference type="SAM" id="MobiDB-lite"/>
    </source>
</evidence>
<proteinExistence type="predicted"/>
<feature type="compositionally biased region" description="Basic and acidic residues" evidence="2">
    <location>
        <begin position="421"/>
        <end position="446"/>
    </location>
</feature>